<gene>
    <name evidence="2" type="ORF">CC84DRAFT_1222230</name>
</gene>
<evidence type="ECO:0008006" key="4">
    <source>
        <dbReference type="Google" id="ProtNLM"/>
    </source>
</evidence>
<dbReference type="InParanoid" id="A0A177BWV3"/>
<evidence type="ECO:0000313" key="3">
    <source>
        <dbReference type="Proteomes" id="UP000077069"/>
    </source>
</evidence>
<dbReference type="AlphaFoldDB" id="A0A177BWV3"/>
<dbReference type="RefSeq" id="XP_018030248.1">
    <property type="nucleotide sequence ID" value="XM_018183344.1"/>
</dbReference>
<proteinExistence type="predicted"/>
<dbReference type="Proteomes" id="UP000077069">
    <property type="component" value="Unassembled WGS sequence"/>
</dbReference>
<protein>
    <recommendedName>
        <fullName evidence="4">ML-like domain-containing protein</fullName>
    </recommendedName>
</protein>
<dbReference type="EMBL" id="KV441560">
    <property type="protein sequence ID" value="OAF99882.1"/>
    <property type="molecule type" value="Genomic_DNA"/>
</dbReference>
<dbReference type="GeneID" id="28766830"/>
<evidence type="ECO:0000256" key="1">
    <source>
        <dbReference type="SAM" id="SignalP"/>
    </source>
</evidence>
<organism evidence="2 3">
    <name type="scientific">Paraphaeosphaeria sporulosa</name>
    <dbReference type="NCBI Taxonomy" id="1460663"/>
    <lineage>
        <taxon>Eukaryota</taxon>
        <taxon>Fungi</taxon>
        <taxon>Dikarya</taxon>
        <taxon>Ascomycota</taxon>
        <taxon>Pezizomycotina</taxon>
        <taxon>Dothideomycetes</taxon>
        <taxon>Pleosporomycetidae</taxon>
        <taxon>Pleosporales</taxon>
        <taxon>Massarineae</taxon>
        <taxon>Didymosphaeriaceae</taxon>
        <taxon>Paraphaeosphaeria</taxon>
    </lineage>
</organism>
<keyword evidence="3" id="KW-1185">Reference proteome</keyword>
<evidence type="ECO:0000313" key="2">
    <source>
        <dbReference type="EMBL" id="OAF99882.1"/>
    </source>
</evidence>
<sequence>MKFPLSMLAHSAAVLAAPTSTDATTDTVLINCTYGFNYGGSDLLSMGNYEGDINNPFTAAGQPTDGDHVLYSLFNSNSVIIGKVEFIKFWGAGGCANAGTGNDDYCPAQSTKNSAMLRTALPTVILAVAPSSASKYLS</sequence>
<feature type="signal peptide" evidence="1">
    <location>
        <begin position="1"/>
        <end position="23"/>
    </location>
</feature>
<name>A0A177BWV3_9PLEO</name>
<keyword evidence="1" id="KW-0732">Signal</keyword>
<reference evidence="2 3" key="1">
    <citation type="submission" date="2016-05" db="EMBL/GenBank/DDBJ databases">
        <title>Comparative analysis of secretome profiles of manganese(II)-oxidizing ascomycete fungi.</title>
        <authorList>
            <consortium name="DOE Joint Genome Institute"/>
            <person name="Zeiner C.A."/>
            <person name="Purvine S.O."/>
            <person name="Zink E.M."/>
            <person name="Wu S."/>
            <person name="Pasa-Tolic L."/>
            <person name="Chaput D.L."/>
            <person name="Haridas S."/>
            <person name="Grigoriev I.V."/>
            <person name="Santelli C.M."/>
            <person name="Hansel C.M."/>
        </authorList>
    </citation>
    <scope>NUCLEOTIDE SEQUENCE [LARGE SCALE GENOMIC DNA]</scope>
    <source>
        <strain evidence="2 3">AP3s5-JAC2a</strain>
    </source>
</reference>
<feature type="chain" id="PRO_5008057442" description="ML-like domain-containing protein" evidence="1">
    <location>
        <begin position="24"/>
        <end position="138"/>
    </location>
</feature>
<dbReference type="STRING" id="1460663.A0A177BWV3"/>
<accession>A0A177BWV3</accession>
<dbReference type="OrthoDB" id="3778167at2759"/>